<feature type="compositionally biased region" description="Basic residues" evidence="1">
    <location>
        <begin position="1"/>
        <end position="10"/>
    </location>
</feature>
<feature type="region of interest" description="Disordered" evidence="1">
    <location>
        <begin position="1"/>
        <end position="268"/>
    </location>
</feature>
<evidence type="ECO:0000256" key="1">
    <source>
        <dbReference type="SAM" id="MobiDB-lite"/>
    </source>
</evidence>
<feature type="compositionally biased region" description="Low complexity" evidence="1">
    <location>
        <begin position="254"/>
        <end position="268"/>
    </location>
</feature>
<feature type="compositionally biased region" description="Basic and acidic residues" evidence="1">
    <location>
        <begin position="46"/>
        <end position="68"/>
    </location>
</feature>
<reference evidence="2" key="1">
    <citation type="submission" date="2020-02" db="EMBL/GenBank/DDBJ databases">
        <authorList>
            <person name="Meier V. D."/>
        </authorList>
    </citation>
    <scope>NUCLEOTIDE SEQUENCE</scope>
    <source>
        <strain evidence="2">AVDCRST_MAG01</strain>
    </source>
</reference>
<feature type="compositionally biased region" description="Basic residues" evidence="1">
    <location>
        <begin position="97"/>
        <end position="106"/>
    </location>
</feature>
<name>A0A6J4P0I4_9ACTN</name>
<feature type="non-terminal residue" evidence="2">
    <location>
        <position position="268"/>
    </location>
</feature>
<feature type="compositionally biased region" description="Basic residues" evidence="1">
    <location>
        <begin position="149"/>
        <end position="195"/>
    </location>
</feature>
<dbReference type="AlphaFoldDB" id="A0A6J4P0I4"/>
<feature type="compositionally biased region" description="Basic and acidic residues" evidence="1">
    <location>
        <begin position="196"/>
        <end position="211"/>
    </location>
</feature>
<proteinExistence type="predicted"/>
<accession>A0A6J4P0I4</accession>
<evidence type="ECO:0000313" key="2">
    <source>
        <dbReference type="EMBL" id="CAA9402697.1"/>
    </source>
</evidence>
<gene>
    <name evidence="2" type="ORF">AVDCRST_MAG01-01-1137</name>
</gene>
<sequence>EDRLRVHGWRTRGSGMEQDAGPREDSPLPTGSRHPGRDGRRRVRGHHEGRDRPHNRELQGHYKVRGDGRNQPPRRPPRDRPRGPRPGNRLGDDNLHLARRGRRHQGQRRDGLDAHRPRRPVRPGHSPGRGEEDARRVRRLPGAGDLGRQRRGRRRTRPREHCRGRRHQRVRPASRGHRGHCQGHSRRDRRRRYRRRSEPHGGRRGGPDHPHATAGDPGDTPPRAPERTGATRPRCPGTGRASETAPPSARRPRYPAASPLLAPPQKTL</sequence>
<dbReference type="EMBL" id="CADCUW010000165">
    <property type="protein sequence ID" value="CAA9402697.1"/>
    <property type="molecule type" value="Genomic_DNA"/>
</dbReference>
<feature type="non-terminal residue" evidence="2">
    <location>
        <position position="1"/>
    </location>
</feature>
<protein>
    <submittedName>
        <fullName evidence="2">Carbon monoxide oxidation accessory protein CoxG</fullName>
    </submittedName>
</protein>
<organism evidence="2">
    <name type="scientific">uncultured Rubrobacteraceae bacterium</name>
    <dbReference type="NCBI Taxonomy" id="349277"/>
    <lineage>
        <taxon>Bacteria</taxon>
        <taxon>Bacillati</taxon>
        <taxon>Actinomycetota</taxon>
        <taxon>Rubrobacteria</taxon>
        <taxon>Rubrobacterales</taxon>
        <taxon>Rubrobacteraceae</taxon>
        <taxon>environmental samples</taxon>
    </lineage>
</organism>